<feature type="region of interest" description="Disordered" evidence="1">
    <location>
        <begin position="160"/>
        <end position="198"/>
    </location>
</feature>
<dbReference type="AlphaFoldDB" id="A0A7Y6IBA6"/>
<proteinExistence type="predicted"/>
<evidence type="ECO:0000256" key="1">
    <source>
        <dbReference type="SAM" id="MobiDB-lite"/>
    </source>
</evidence>
<dbReference type="Proteomes" id="UP000586042">
    <property type="component" value="Unassembled WGS sequence"/>
</dbReference>
<dbReference type="EMBL" id="JABWGN010000010">
    <property type="protein sequence ID" value="NUW35077.1"/>
    <property type="molecule type" value="Genomic_DNA"/>
</dbReference>
<keyword evidence="3" id="KW-1185">Reference proteome</keyword>
<dbReference type="RefSeq" id="WP_175592499.1">
    <property type="nucleotide sequence ID" value="NZ_JABWGN010000010.1"/>
</dbReference>
<evidence type="ECO:0000313" key="3">
    <source>
        <dbReference type="Proteomes" id="UP000586042"/>
    </source>
</evidence>
<gene>
    <name evidence="2" type="ORF">HTZ77_27135</name>
</gene>
<accession>A0A7Y6IBA6</accession>
<comment type="caution">
    <text evidence="2">The sequence shown here is derived from an EMBL/GenBank/DDBJ whole genome shotgun (WGS) entry which is preliminary data.</text>
</comment>
<sequence>MDEARDRTPAHSLPREAVDIDEAVDFFASYLDAEYAERLAVLFEPDDVLRSRREISESFMHELPGTSMRSVLGRAPTSAEELARIARSAARSVQRAHRVLFLVEEYDNPSFGQLFAGYVSGATPSRIGSFGLLLYATVINGRLKIIGDRAKDYDASEWTHGQGAEIGTPGTPRRVRPLVEPEHPDHRRYRATVRDGAP</sequence>
<protein>
    <submittedName>
        <fullName evidence="2">Uncharacterized protein</fullName>
    </submittedName>
</protein>
<reference evidence="2 3" key="1">
    <citation type="submission" date="2020-06" db="EMBL/GenBank/DDBJ databases">
        <title>Nonomuraea sp. SMC257, a novel actinomycete isolated from soil.</title>
        <authorList>
            <person name="Chanama M."/>
        </authorList>
    </citation>
    <scope>NUCLEOTIDE SEQUENCE [LARGE SCALE GENOMIC DNA]</scope>
    <source>
        <strain evidence="2 3">SMC257</strain>
    </source>
</reference>
<organism evidence="2 3">
    <name type="scientific">Nonomuraea montanisoli</name>
    <dbReference type="NCBI Taxonomy" id="2741721"/>
    <lineage>
        <taxon>Bacteria</taxon>
        <taxon>Bacillati</taxon>
        <taxon>Actinomycetota</taxon>
        <taxon>Actinomycetes</taxon>
        <taxon>Streptosporangiales</taxon>
        <taxon>Streptosporangiaceae</taxon>
        <taxon>Nonomuraea</taxon>
    </lineage>
</organism>
<name>A0A7Y6IBA6_9ACTN</name>
<evidence type="ECO:0000313" key="2">
    <source>
        <dbReference type="EMBL" id="NUW35077.1"/>
    </source>
</evidence>